<comment type="caution">
    <text evidence="1">The sequence shown here is derived from an EMBL/GenBank/DDBJ whole genome shotgun (WGS) entry which is preliminary data.</text>
</comment>
<evidence type="ECO:0000313" key="1">
    <source>
        <dbReference type="EMBL" id="OOR71240.1"/>
    </source>
</evidence>
<dbReference type="AlphaFoldDB" id="A0A9X6B388"/>
<feature type="non-terminal residue" evidence="1">
    <location>
        <position position="1"/>
    </location>
</feature>
<proteinExistence type="predicted"/>
<sequence length="60" mass="7279">VLLFRVVTKTVRDLLRADKPFFMHFIYVQNRCSTLYFYFALNKWIVGKIKYAKNNLNFRG</sequence>
<name>A0A9X6B388_BACCE</name>
<accession>A0A9X6B388</accession>
<organism evidence="1 2">
    <name type="scientific">Bacillus cereus</name>
    <dbReference type="NCBI Taxonomy" id="1396"/>
    <lineage>
        <taxon>Bacteria</taxon>
        <taxon>Bacillati</taxon>
        <taxon>Bacillota</taxon>
        <taxon>Bacilli</taxon>
        <taxon>Bacillales</taxon>
        <taxon>Bacillaceae</taxon>
        <taxon>Bacillus</taxon>
        <taxon>Bacillus cereus group</taxon>
    </lineage>
</organism>
<reference evidence="1 2" key="1">
    <citation type="submission" date="2017-01" db="EMBL/GenBank/DDBJ databases">
        <title>Bacillus cereus isolates.</title>
        <authorList>
            <person name="Beno S.M."/>
        </authorList>
    </citation>
    <scope>NUCLEOTIDE SEQUENCE [LARGE SCALE GENOMIC DNA]</scope>
    <source>
        <strain evidence="1 2">FSL K6-1030</strain>
    </source>
</reference>
<dbReference type="Proteomes" id="UP000190641">
    <property type="component" value="Unassembled WGS sequence"/>
</dbReference>
<dbReference type="EMBL" id="MUAU01000235">
    <property type="protein sequence ID" value="OOR71240.1"/>
    <property type="molecule type" value="Genomic_DNA"/>
</dbReference>
<protein>
    <submittedName>
        <fullName evidence="1">Uncharacterized protein</fullName>
    </submittedName>
</protein>
<gene>
    <name evidence="1" type="ORF">BLX06_31855</name>
</gene>
<evidence type="ECO:0000313" key="2">
    <source>
        <dbReference type="Proteomes" id="UP000190641"/>
    </source>
</evidence>